<accession>A0ABD2WZH2</accession>
<dbReference type="InterPro" id="IPR020456">
    <property type="entry name" value="Acylphosphatase"/>
</dbReference>
<comment type="caution">
    <text evidence="8">The sequence shown here is derived from an EMBL/GenBank/DDBJ whole genome shotgun (WGS) entry which is preliminary data.</text>
</comment>
<reference evidence="8 9" key="1">
    <citation type="journal article" date="2024" name="bioRxiv">
        <title>A reference genome for Trichogramma kaykai: A tiny desert-dwelling parasitoid wasp with competing sex-ratio distorters.</title>
        <authorList>
            <person name="Culotta J."/>
            <person name="Lindsey A.R."/>
        </authorList>
    </citation>
    <scope>NUCLEOTIDE SEQUENCE [LARGE SCALE GENOMIC DNA]</scope>
    <source>
        <strain evidence="8 9">KSX58</strain>
    </source>
</reference>
<protein>
    <recommendedName>
        <fullName evidence="2">acylphosphatase</fullName>
        <ecNumber evidence="2">3.6.1.7</ecNumber>
    </recommendedName>
</protein>
<sequence length="117" mass="13081">MTSVLNLKKQQSDDPLDHEPLVSVEFEVFGKVQGMPSGVSFTRYVRDLCEKMGIVGWVKNSKTGTIMGKMQGPQSLIDQMAQWLSKVGSPESEIHHCEFKDLCTVAKPGYVGFKVRF</sequence>
<evidence type="ECO:0000259" key="7">
    <source>
        <dbReference type="PROSITE" id="PS51160"/>
    </source>
</evidence>
<proteinExistence type="inferred from homology"/>
<evidence type="ECO:0000256" key="5">
    <source>
        <dbReference type="PROSITE-ProRule" id="PRU00520"/>
    </source>
</evidence>
<name>A0ABD2WZH2_9HYME</name>
<dbReference type="Proteomes" id="UP001627154">
    <property type="component" value="Unassembled WGS sequence"/>
</dbReference>
<dbReference type="InterPro" id="IPR001792">
    <property type="entry name" value="Acylphosphatase-like_dom"/>
</dbReference>
<dbReference type="FunFam" id="3.30.70.100:FF:000011">
    <property type="entry name" value="Acylphosphatase"/>
    <property type="match status" value="1"/>
</dbReference>
<dbReference type="SUPFAM" id="SSF54975">
    <property type="entry name" value="Acylphosphatase/BLUF domain-like"/>
    <property type="match status" value="1"/>
</dbReference>
<evidence type="ECO:0000256" key="1">
    <source>
        <dbReference type="ARBA" id="ARBA00005614"/>
    </source>
</evidence>
<dbReference type="PANTHER" id="PTHR10029">
    <property type="entry name" value="ACYLPHOSPHATASE"/>
    <property type="match status" value="1"/>
</dbReference>
<comment type="caution">
    <text evidence="5">Lacks conserved residue(s) required for the propagation of feature annotation.</text>
</comment>
<gene>
    <name evidence="8" type="ORF">TKK_007481</name>
</gene>
<evidence type="ECO:0000256" key="3">
    <source>
        <dbReference type="ARBA" id="ARBA00022801"/>
    </source>
</evidence>
<dbReference type="EMBL" id="JBJJXI010000059">
    <property type="protein sequence ID" value="KAL3398299.1"/>
    <property type="molecule type" value="Genomic_DNA"/>
</dbReference>
<dbReference type="EC" id="3.6.1.7" evidence="2"/>
<dbReference type="Gene3D" id="3.30.70.100">
    <property type="match status" value="1"/>
</dbReference>
<dbReference type="InterPro" id="IPR036046">
    <property type="entry name" value="Acylphosphatase-like_dom_sf"/>
</dbReference>
<feature type="domain" description="Acylphosphatase-like" evidence="7">
    <location>
        <begin position="23"/>
        <end position="117"/>
    </location>
</feature>
<evidence type="ECO:0000313" key="8">
    <source>
        <dbReference type="EMBL" id="KAL3398299.1"/>
    </source>
</evidence>
<keyword evidence="3" id="KW-0378">Hydrolase</keyword>
<comment type="catalytic activity">
    <reaction evidence="4">
        <text>an acyl phosphate + H2O = a carboxylate + phosphate + H(+)</text>
        <dbReference type="Rhea" id="RHEA:14965"/>
        <dbReference type="ChEBI" id="CHEBI:15377"/>
        <dbReference type="ChEBI" id="CHEBI:15378"/>
        <dbReference type="ChEBI" id="CHEBI:29067"/>
        <dbReference type="ChEBI" id="CHEBI:43474"/>
        <dbReference type="ChEBI" id="CHEBI:59918"/>
        <dbReference type="EC" id="3.6.1.7"/>
    </reaction>
</comment>
<organism evidence="8 9">
    <name type="scientific">Trichogramma kaykai</name>
    <dbReference type="NCBI Taxonomy" id="54128"/>
    <lineage>
        <taxon>Eukaryota</taxon>
        <taxon>Metazoa</taxon>
        <taxon>Ecdysozoa</taxon>
        <taxon>Arthropoda</taxon>
        <taxon>Hexapoda</taxon>
        <taxon>Insecta</taxon>
        <taxon>Pterygota</taxon>
        <taxon>Neoptera</taxon>
        <taxon>Endopterygota</taxon>
        <taxon>Hymenoptera</taxon>
        <taxon>Apocrita</taxon>
        <taxon>Proctotrupomorpha</taxon>
        <taxon>Chalcidoidea</taxon>
        <taxon>Trichogrammatidae</taxon>
        <taxon>Trichogramma</taxon>
    </lineage>
</organism>
<evidence type="ECO:0000256" key="4">
    <source>
        <dbReference type="ARBA" id="ARBA00047645"/>
    </source>
</evidence>
<dbReference type="Pfam" id="PF00708">
    <property type="entry name" value="Acylphosphatase"/>
    <property type="match status" value="1"/>
</dbReference>
<evidence type="ECO:0000313" key="9">
    <source>
        <dbReference type="Proteomes" id="UP001627154"/>
    </source>
</evidence>
<evidence type="ECO:0000256" key="2">
    <source>
        <dbReference type="ARBA" id="ARBA00012150"/>
    </source>
</evidence>
<dbReference type="AlphaFoldDB" id="A0ABD2WZH2"/>
<dbReference type="PROSITE" id="PS51160">
    <property type="entry name" value="ACYLPHOSPHATASE_3"/>
    <property type="match status" value="1"/>
</dbReference>
<comment type="similarity">
    <text evidence="1 6">Belongs to the acylphosphatase family.</text>
</comment>
<dbReference type="GO" id="GO:0003998">
    <property type="term" value="F:acylphosphatase activity"/>
    <property type="evidence" value="ECO:0007669"/>
    <property type="project" value="UniProtKB-EC"/>
</dbReference>
<keyword evidence="9" id="KW-1185">Reference proteome</keyword>
<dbReference type="PRINTS" id="PR00112">
    <property type="entry name" value="ACYLPHPHTASE"/>
</dbReference>
<evidence type="ECO:0000256" key="6">
    <source>
        <dbReference type="RuleBase" id="RU004168"/>
    </source>
</evidence>
<dbReference type="PANTHER" id="PTHR10029:SF10">
    <property type="entry name" value="GEO08407P1"/>
    <property type="match status" value="1"/>
</dbReference>